<gene>
    <name evidence="1" type="ORF">G6N73_04285</name>
</gene>
<evidence type="ECO:0000313" key="2">
    <source>
        <dbReference type="Proteomes" id="UP001642900"/>
    </source>
</evidence>
<dbReference type="EMBL" id="JAAKZF010000003">
    <property type="protein sequence ID" value="NGO50404.1"/>
    <property type="molecule type" value="Genomic_DNA"/>
</dbReference>
<name>A0A6G4W776_9HYPH</name>
<dbReference type="AlphaFoldDB" id="A0A6G4W776"/>
<dbReference type="RefSeq" id="WP_165023856.1">
    <property type="nucleotide sequence ID" value="NZ_JAAKZF010000003.1"/>
</dbReference>
<organism evidence="1 2">
    <name type="scientific">Allomesorhizobium camelthorni</name>
    <dbReference type="NCBI Taxonomy" id="475069"/>
    <lineage>
        <taxon>Bacteria</taxon>
        <taxon>Pseudomonadati</taxon>
        <taxon>Pseudomonadota</taxon>
        <taxon>Alphaproteobacteria</taxon>
        <taxon>Hyphomicrobiales</taxon>
        <taxon>Phyllobacteriaceae</taxon>
        <taxon>Allomesorhizobium</taxon>
    </lineage>
</organism>
<sequence length="64" mass="7106">MRWFRWLSLSRGCSDEEEHPGNGVLFSFLVVKGGGLEASPGSRDLFPFNHFGDGVAKFAFTVNQ</sequence>
<proteinExistence type="predicted"/>
<protein>
    <submittedName>
        <fullName evidence="1">Uncharacterized protein</fullName>
    </submittedName>
</protein>
<evidence type="ECO:0000313" key="1">
    <source>
        <dbReference type="EMBL" id="NGO50404.1"/>
    </source>
</evidence>
<keyword evidence="2" id="KW-1185">Reference proteome</keyword>
<reference evidence="1 2" key="1">
    <citation type="submission" date="2020-02" db="EMBL/GenBank/DDBJ databases">
        <title>Genome sequence of strain CCNWXJ40-4.</title>
        <authorList>
            <person name="Gao J."/>
            <person name="Sun J."/>
        </authorList>
    </citation>
    <scope>NUCLEOTIDE SEQUENCE [LARGE SCALE GENOMIC DNA]</scope>
    <source>
        <strain evidence="1 2">CCNWXJ 40-4</strain>
    </source>
</reference>
<accession>A0A6G4W776</accession>
<dbReference type="Proteomes" id="UP001642900">
    <property type="component" value="Unassembled WGS sequence"/>
</dbReference>
<comment type="caution">
    <text evidence="1">The sequence shown here is derived from an EMBL/GenBank/DDBJ whole genome shotgun (WGS) entry which is preliminary data.</text>
</comment>